<name>A0ABN1HC48_9ACTN</name>
<reference evidence="3 4" key="1">
    <citation type="journal article" date="2019" name="Int. J. Syst. Evol. Microbiol.">
        <title>The Global Catalogue of Microorganisms (GCM) 10K type strain sequencing project: providing services to taxonomists for standard genome sequencing and annotation.</title>
        <authorList>
            <consortium name="The Broad Institute Genomics Platform"/>
            <consortium name="The Broad Institute Genome Sequencing Center for Infectious Disease"/>
            <person name="Wu L."/>
            <person name="Ma J."/>
        </authorList>
    </citation>
    <scope>NUCLEOTIDE SEQUENCE [LARGE SCALE GENOMIC DNA]</scope>
    <source>
        <strain evidence="3 4">JCM 10367</strain>
    </source>
</reference>
<organism evidence="3 4">
    <name type="scientific">Streptomyces thermocarboxydovorans</name>
    <dbReference type="NCBI Taxonomy" id="59298"/>
    <lineage>
        <taxon>Bacteria</taxon>
        <taxon>Bacillati</taxon>
        <taxon>Actinomycetota</taxon>
        <taxon>Actinomycetes</taxon>
        <taxon>Kitasatosporales</taxon>
        <taxon>Streptomycetaceae</taxon>
        <taxon>Streptomyces</taxon>
    </lineage>
</organism>
<feature type="region of interest" description="Disordered" evidence="1">
    <location>
        <begin position="66"/>
        <end position="228"/>
    </location>
</feature>
<evidence type="ECO:0008006" key="5">
    <source>
        <dbReference type="Google" id="ProtNLM"/>
    </source>
</evidence>
<keyword evidence="4" id="KW-1185">Reference proteome</keyword>
<keyword evidence="2" id="KW-0812">Transmembrane</keyword>
<proteinExistence type="predicted"/>
<accession>A0ABN1HC48</accession>
<evidence type="ECO:0000256" key="1">
    <source>
        <dbReference type="SAM" id="MobiDB-lite"/>
    </source>
</evidence>
<comment type="caution">
    <text evidence="3">The sequence shown here is derived from an EMBL/GenBank/DDBJ whole genome shotgun (WGS) entry which is preliminary data.</text>
</comment>
<dbReference type="Gene3D" id="1.20.5.320">
    <property type="entry name" value="6-Phosphogluconate Dehydrogenase, domain 3"/>
    <property type="match status" value="1"/>
</dbReference>
<dbReference type="Proteomes" id="UP001500724">
    <property type="component" value="Unassembled WGS sequence"/>
</dbReference>
<dbReference type="PANTHER" id="PTHR24637:SF421">
    <property type="entry name" value="CUTICLE COLLAGEN DPY-2"/>
    <property type="match status" value="1"/>
</dbReference>
<dbReference type="EMBL" id="BAAAGU010000009">
    <property type="protein sequence ID" value="GAA0637157.1"/>
    <property type="molecule type" value="Genomic_DNA"/>
</dbReference>
<protein>
    <recommendedName>
        <fullName evidence="5">Collagen-like protein</fullName>
    </recommendedName>
</protein>
<feature type="transmembrane region" description="Helical" evidence="2">
    <location>
        <begin position="20"/>
        <end position="38"/>
    </location>
</feature>
<keyword evidence="2" id="KW-1133">Transmembrane helix</keyword>
<dbReference type="Pfam" id="PF01391">
    <property type="entry name" value="Collagen"/>
    <property type="match status" value="1"/>
</dbReference>
<dbReference type="InterPro" id="IPR008160">
    <property type="entry name" value="Collagen"/>
</dbReference>
<evidence type="ECO:0000313" key="4">
    <source>
        <dbReference type="Proteomes" id="UP001500724"/>
    </source>
</evidence>
<sequence>MIVTRAELRKEERRWRRGDILAVTGALVIGGAFAWIVLSVQGLTHELHTANQARDALAAQVQRLGESPVAGPPGSRGEPGQSVRGPKGDPGDPGEPGDSGEPGSPGPSGSPGQPGQAGEDGEPGQPGPPGAPGSDGEPGANGEAGEPGPQGPQGDPGPAGPQGPAGERGPAGPPPSGWTFEYRGTTYECTPDGDGSTRYTCRPSDGGGGGGLPLPLAAGLDPHRREYL</sequence>
<dbReference type="PANTHER" id="PTHR24637">
    <property type="entry name" value="COLLAGEN"/>
    <property type="match status" value="1"/>
</dbReference>
<evidence type="ECO:0000256" key="2">
    <source>
        <dbReference type="SAM" id="Phobius"/>
    </source>
</evidence>
<feature type="compositionally biased region" description="Low complexity" evidence="1">
    <location>
        <begin position="132"/>
        <end position="147"/>
    </location>
</feature>
<evidence type="ECO:0000313" key="3">
    <source>
        <dbReference type="EMBL" id="GAA0637157.1"/>
    </source>
</evidence>
<gene>
    <name evidence="3" type="ORF">GCM10009535_11830</name>
</gene>
<keyword evidence="2" id="KW-0472">Membrane</keyword>